<evidence type="ECO:0000313" key="1">
    <source>
        <dbReference type="EMBL" id="CAD8536826.1"/>
    </source>
</evidence>
<sequence length="486" mass="52231">MGLKPDKHFVKVTIPGSLLDAALQPPVSSLVHQPDGLSTAAGRHDYVTHGMLLPLSLCGGSVADWCRGLDQSDDAVAYALELAEFIYSQASQGRWKIALLLPLAWRGRWEEGEWRDTTQWFKQHIEESLGKIPGKLLKMVTTLDEAQLLASPQPADMAVVVVRVGAVSVRDDASLTSALSESRLPLFVFELATRCRPSVALPKLMHAFTVVKFELARRYGFCAVDQPPVETYKRLVAKMRSETGAVDGFVKALRAGDLLSSRASSAAIDLCVPAESDQFADGWQLSFGGALGGDAHAGSAELAAEMQRHSLDASKWQDVLVGVHLLATRRHGCGLYGEYIYYGNLSQGDEAQALRTLLVSEGAHMLWRGTLGSFADVGKGPAVGHSTHAMGKQGSVLTLALLPSEHATPHASLAAMSHEYQEQNALAAVMALAGYDLDTNGELCKPGHDGLALLLRIPRNDAASRAVLCAALRRVGDVLRSRRGIS</sequence>
<proteinExistence type="predicted"/>
<dbReference type="AlphaFoldDB" id="A0A7S0J032"/>
<dbReference type="GO" id="GO:0097367">
    <property type="term" value="F:carbohydrate derivative binding"/>
    <property type="evidence" value="ECO:0007669"/>
    <property type="project" value="InterPro"/>
</dbReference>
<reference evidence="1" key="1">
    <citation type="submission" date="2021-01" db="EMBL/GenBank/DDBJ databases">
        <authorList>
            <person name="Corre E."/>
            <person name="Pelletier E."/>
            <person name="Niang G."/>
            <person name="Scheremetjew M."/>
            <person name="Finn R."/>
            <person name="Kale V."/>
            <person name="Holt S."/>
            <person name="Cochrane G."/>
            <person name="Meng A."/>
            <person name="Brown T."/>
            <person name="Cohen L."/>
        </authorList>
    </citation>
    <scope>NUCLEOTIDE SEQUENCE</scope>
    <source>
        <strain evidence="1">RCC1130</strain>
    </source>
</reference>
<name>A0A7S0J032_9EUKA</name>
<dbReference type="GO" id="GO:1901135">
    <property type="term" value="P:carbohydrate derivative metabolic process"/>
    <property type="evidence" value="ECO:0007669"/>
    <property type="project" value="InterPro"/>
</dbReference>
<dbReference type="EMBL" id="HBER01024153">
    <property type="protein sequence ID" value="CAD8536826.1"/>
    <property type="molecule type" value="Transcribed_RNA"/>
</dbReference>
<accession>A0A7S0J032</accession>
<gene>
    <name evidence="1" type="ORF">CLEP1334_LOCUS12108</name>
</gene>
<dbReference type="SUPFAM" id="SSF53697">
    <property type="entry name" value="SIS domain"/>
    <property type="match status" value="1"/>
</dbReference>
<protein>
    <submittedName>
        <fullName evidence="1">Uncharacterized protein</fullName>
    </submittedName>
</protein>
<dbReference type="InterPro" id="IPR046348">
    <property type="entry name" value="SIS_dom_sf"/>
</dbReference>
<organism evidence="1">
    <name type="scientific">Calcidiscus leptoporus</name>
    <dbReference type="NCBI Taxonomy" id="127549"/>
    <lineage>
        <taxon>Eukaryota</taxon>
        <taxon>Haptista</taxon>
        <taxon>Haptophyta</taxon>
        <taxon>Prymnesiophyceae</taxon>
        <taxon>Coccolithales</taxon>
        <taxon>Calcidiscaceae</taxon>
        <taxon>Calcidiscus</taxon>
    </lineage>
</organism>